<dbReference type="Proteomes" id="UP001377337">
    <property type="component" value="Chromosome"/>
</dbReference>
<dbReference type="InterPro" id="IPR012655">
    <property type="entry name" value="YrzI"/>
</dbReference>
<protein>
    <submittedName>
        <fullName evidence="1">YrzI family small protein</fullName>
    </submittedName>
</protein>
<evidence type="ECO:0000313" key="1">
    <source>
        <dbReference type="EMBL" id="WXB95663.1"/>
    </source>
</evidence>
<sequence>MTIHLLFVTVTFKRNMKTKEEMNDDKRVRNLMEKVQNRQLML</sequence>
<reference evidence="1 2" key="1">
    <citation type="submission" date="2024-02" db="EMBL/GenBank/DDBJ databases">
        <title>Seven novel Bacillus-like species.</title>
        <authorList>
            <person name="Liu G."/>
        </authorList>
    </citation>
    <scope>NUCLEOTIDE SEQUENCE [LARGE SCALE GENOMIC DNA]</scope>
    <source>
        <strain evidence="1 2">FJAT-52054</strain>
    </source>
</reference>
<dbReference type="EMBL" id="CP147407">
    <property type="protein sequence ID" value="WXB95663.1"/>
    <property type="molecule type" value="Genomic_DNA"/>
</dbReference>
<gene>
    <name evidence="1" type="ORF">WCV65_13960</name>
</gene>
<dbReference type="Pfam" id="PF09501">
    <property type="entry name" value="Bac_small_YrzI"/>
    <property type="match status" value="1"/>
</dbReference>
<accession>A0ABZ2ND79</accession>
<organism evidence="1 2">
    <name type="scientific">Metabacillus sediminis</name>
    <dbReference type="NCBI Taxonomy" id="3117746"/>
    <lineage>
        <taxon>Bacteria</taxon>
        <taxon>Bacillati</taxon>
        <taxon>Bacillota</taxon>
        <taxon>Bacilli</taxon>
        <taxon>Bacillales</taxon>
        <taxon>Bacillaceae</taxon>
        <taxon>Metabacillus</taxon>
    </lineage>
</organism>
<name>A0ABZ2ND79_9BACI</name>
<evidence type="ECO:0000313" key="2">
    <source>
        <dbReference type="Proteomes" id="UP001377337"/>
    </source>
</evidence>
<dbReference type="RefSeq" id="WP_082883707.1">
    <property type="nucleotide sequence ID" value="NZ_CP147407.1"/>
</dbReference>
<proteinExistence type="predicted"/>
<keyword evidence="2" id="KW-1185">Reference proteome</keyword>